<comment type="caution">
    <text evidence="8">The sequence shown here is derived from an EMBL/GenBank/DDBJ whole genome shotgun (WGS) entry which is preliminary data.</text>
</comment>
<evidence type="ECO:0000256" key="7">
    <source>
        <dbReference type="SAM" id="Coils"/>
    </source>
</evidence>
<dbReference type="EMBL" id="CAJHNH020004502">
    <property type="protein sequence ID" value="CAG5131150.1"/>
    <property type="molecule type" value="Genomic_DNA"/>
</dbReference>
<proteinExistence type="predicted"/>
<keyword evidence="9" id="KW-1185">Reference proteome</keyword>
<dbReference type="GO" id="GO:0030286">
    <property type="term" value="C:dynein complex"/>
    <property type="evidence" value="ECO:0007669"/>
    <property type="project" value="UniProtKB-KW"/>
</dbReference>
<evidence type="ECO:0000256" key="5">
    <source>
        <dbReference type="ARBA" id="ARBA00023054"/>
    </source>
</evidence>
<keyword evidence="2" id="KW-0963">Cytoplasm</keyword>
<dbReference type="GO" id="GO:0000922">
    <property type="term" value="C:spindle pole"/>
    <property type="evidence" value="ECO:0007669"/>
    <property type="project" value="TreeGrafter"/>
</dbReference>
<evidence type="ECO:0000256" key="2">
    <source>
        <dbReference type="ARBA" id="ARBA00022490"/>
    </source>
</evidence>
<feature type="non-terminal residue" evidence="8">
    <location>
        <position position="1"/>
    </location>
</feature>
<organism evidence="8 9">
    <name type="scientific">Candidula unifasciata</name>
    <dbReference type="NCBI Taxonomy" id="100452"/>
    <lineage>
        <taxon>Eukaryota</taxon>
        <taxon>Metazoa</taxon>
        <taxon>Spiralia</taxon>
        <taxon>Lophotrochozoa</taxon>
        <taxon>Mollusca</taxon>
        <taxon>Gastropoda</taxon>
        <taxon>Heterobranchia</taxon>
        <taxon>Euthyneura</taxon>
        <taxon>Panpulmonata</taxon>
        <taxon>Eupulmonata</taxon>
        <taxon>Stylommatophora</taxon>
        <taxon>Helicina</taxon>
        <taxon>Helicoidea</taxon>
        <taxon>Geomitridae</taxon>
        <taxon>Candidula</taxon>
    </lineage>
</organism>
<dbReference type="GO" id="GO:0030424">
    <property type="term" value="C:axon"/>
    <property type="evidence" value="ECO:0007669"/>
    <property type="project" value="TreeGrafter"/>
</dbReference>
<protein>
    <recommendedName>
        <fullName evidence="10">Dynactin subunit 1</fullName>
    </recommendedName>
</protein>
<name>A0A8S3ZTD9_9EUPU</name>
<dbReference type="Proteomes" id="UP000678393">
    <property type="component" value="Unassembled WGS sequence"/>
</dbReference>
<comment type="subcellular location">
    <subcellularLocation>
        <location evidence="1">Cytoplasm</location>
        <location evidence="1">Cytoskeleton</location>
    </subcellularLocation>
</comment>
<keyword evidence="6" id="KW-0206">Cytoskeleton</keyword>
<evidence type="ECO:0000256" key="6">
    <source>
        <dbReference type="ARBA" id="ARBA00023212"/>
    </source>
</evidence>
<dbReference type="GO" id="GO:0000132">
    <property type="term" value="P:establishment of mitotic spindle orientation"/>
    <property type="evidence" value="ECO:0007669"/>
    <property type="project" value="TreeGrafter"/>
</dbReference>
<keyword evidence="4" id="KW-0243">Dynein</keyword>
<reference evidence="8" key="1">
    <citation type="submission" date="2021-04" db="EMBL/GenBank/DDBJ databases">
        <authorList>
            <consortium name="Molecular Ecology Group"/>
        </authorList>
    </citation>
    <scope>NUCLEOTIDE SEQUENCE</scope>
</reference>
<evidence type="ECO:0008006" key="10">
    <source>
        <dbReference type="Google" id="ProtNLM"/>
    </source>
</evidence>
<dbReference type="PANTHER" id="PTHR18916">
    <property type="entry name" value="DYNACTIN 1-RELATED MICROTUBULE-BINDING"/>
    <property type="match status" value="1"/>
</dbReference>
<evidence type="ECO:0000256" key="4">
    <source>
        <dbReference type="ARBA" id="ARBA00023017"/>
    </source>
</evidence>
<evidence type="ECO:0000256" key="3">
    <source>
        <dbReference type="ARBA" id="ARBA00022701"/>
    </source>
</evidence>
<dbReference type="AlphaFoldDB" id="A0A8S3ZTD9"/>
<evidence type="ECO:0000256" key="1">
    <source>
        <dbReference type="ARBA" id="ARBA00004245"/>
    </source>
</evidence>
<dbReference type="OrthoDB" id="2130750at2759"/>
<accession>A0A8S3ZTD9</accession>
<evidence type="ECO:0000313" key="9">
    <source>
        <dbReference type="Proteomes" id="UP000678393"/>
    </source>
</evidence>
<dbReference type="GO" id="GO:0005874">
    <property type="term" value="C:microtubule"/>
    <property type="evidence" value="ECO:0007669"/>
    <property type="project" value="UniProtKB-KW"/>
</dbReference>
<dbReference type="PANTHER" id="PTHR18916:SF6">
    <property type="entry name" value="DYNACTIN SUBUNIT 1"/>
    <property type="match status" value="1"/>
</dbReference>
<feature type="coiled-coil region" evidence="7">
    <location>
        <begin position="76"/>
        <end position="188"/>
    </location>
</feature>
<gene>
    <name evidence="8" type="ORF">CUNI_LOCUS16708</name>
</gene>
<sequence length="421" mass="47128">REGLLPKMMEELAQQAVNEVYSKENTGAYENLRFSFGTVVGTMNKLANAMENGEYDFDGTHDKKKHPPVKQRADALKSQAADIEVIKSKVDAKEEEIKELKKQLKQKQDELSEQQIRISLVEKKLENKNREADEELAKLQRKLDDMALQFKKKEKEFEETFDALQTDIDTLEQEKTELKERLRVLSKNTLLQNMSRQSSGQGAVISGSASPVAGSVIQESPLLAQQVVALRDALQYNKQELIRLKAERMKKQMAALPPLQVPKKPVGLASATGTVPIGEVPDGDSAKTDLNKLIKRTKDLLTYILSTNLCPHVCTQPVTDSTGPLRQFIARTAELTSLEKFTQELQVQVTTLLAANRTGGQVRTDFSTFPTPQFARMLHEKSGDSIKIGSVQIPVQDGKGEIIPIHIQSDQLRRIHGKFIM</sequence>
<keyword evidence="5 7" id="KW-0175">Coiled coil</keyword>
<dbReference type="GO" id="GO:0000776">
    <property type="term" value="C:kinetochore"/>
    <property type="evidence" value="ECO:0007669"/>
    <property type="project" value="TreeGrafter"/>
</dbReference>
<evidence type="ECO:0000313" key="8">
    <source>
        <dbReference type="EMBL" id="CAG5131150.1"/>
    </source>
</evidence>
<dbReference type="GO" id="GO:0007097">
    <property type="term" value="P:nuclear migration"/>
    <property type="evidence" value="ECO:0007669"/>
    <property type="project" value="TreeGrafter"/>
</dbReference>
<dbReference type="Gene3D" id="1.10.287.1490">
    <property type="match status" value="1"/>
</dbReference>
<keyword evidence="3" id="KW-0493">Microtubule</keyword>